<evidence type="ECO:0000313" key="7">
    <source>
        <dbReference type="Proteomes" id="UP000324800"/>
    </source>
</evidence>
<protein>
    <recommendedName>
        <fullName evidence="2">peptidylprolyl isomerase</fullName>
        <ecNumber evidence="2">5.2.1.8</ecNumber>
    </recommendedName>
</protein>
<feature type="chain" id="PRO_5023908044" description="peptidylprolyl isomerase" evidence="4">
    <location>
        <begin position="17"/>
        <end position="368"/>
    </location>
</feature>
<dbReference type="PANTHER" id="PTHR46046:SF5">
    <property type="entry name" value="PEPTIDYLPROLYL ISOMERASE"/>
    <property type="match status" value="1"/>
</dbReference>
<evidence type="ECO:0000256" key="3">
    <source>
        <dbReference type="SAM" id="MobiDB-lite"/>
    </source>
</evidence>
<organism evidence="6 7">
    <name type="scientific">Streblomastix strix</name>
    <dbReference type="NCBI Taxonomy" id="222440"/>
    <lineage>
        <taxon>Eukaryota</taxon>
        <taxon>Metamonada</taxon>
        <taxon>Preaxostyla</taxon>
        <taxon>Oxymonadida</taxon>
        <taxon>Streblomastigidae</taxon>
        <taxon>Streblomastix</taxon>
    </lineage>
</organism>
<feature type="signal peptide" evidence="4">
    <location>
        <begin position="1"/>
        <end position="16"/>
    </location>
</feature>
<name>A0A5J4XAR2_9EUKA</name>
<accession>A0A5J4XAR2</accession>
<keyword evidence="2" id="KW-0413">Isomerase</keyword>
<dbReference type="SUPFAM" id="SSF54534">
    <property type="entry name" value="FKBP-like"/>
    <property type="match status" value="1"/>
</dbReference>
<dbReference type="EMBL" id="SNRW01000020">
    <property type="protein sequence ID" value="KAA6404210.1"/>
    <property type="molecule type" value="Genomic_DNA"/>
</dbReference>
<evidence type="ECO:0000256" key="1">
    <source>
        <dbReference type="ARBA" id="ARBA00022737"/>
    </source>
</evidence>
<keyword evidence="2" id="KW-0697">Rotamase</keyword>
<feature type="region of interest" description="Disordered" evidence="3">
    <location>
        <begin position="218"/>
        <end position="260"/>
    </location>
</feature>
<dbReference type="EC" id="5.2.1.8" evidence="2"/>
<evidence type="ECO:0000259" key="5">
    <source>
        <dbReference type="PROSITE" id="PS50059"/>
    </source>
</evidence>
<dbReference type="Gene3D" id="3.10.50.40">
    <property type="match status" value="1"/>
</dbReference>
<dbReference type="InterPro" id="IPR046357">
    <property type="entry name" value="PPIase_dom_sf"/>
</dbReference>
<evidence type="ECO:0000313" key="6">
    <source>
        <dbReference type="EMBL" id="KAA6404210.1"/>
    </source>
</evidence>
<dbReference type="PROSITE" id="PS50059">
    <property type="entry name" value="FKBP_PPIASE"/>
    <property type="match status" value="1"/>
</dbReference>
<dbReference type="GO" id="GO:0003755">
    <property type="term" value="F:peptidyl-prolyl cis-trans isomerase activity"/>
    <property type="evidence" value="ECO:0007669"/>
    <property type="project" value="UniProtKB-KW"/>
</dbReference>
<evidence type="ECO:0000256" key="2">
    <source>
        <dbReference type="PROSITE-ProRule" id="PRU00277"/>
    </source>
</evidence>
<dbReference type="InterPro" id="IPR051989">
    <property type="entry name" value="FKBP-like_isomerase"/>
</dbReference>
<sequence>MLIFLILIQCLINAQEKNDNENESPTQEPHILQVLEITDLNIETCKRPIKKYDEVEIQYTLSEYPSLKIIEKTNINESYQFRVGYKHQIEGIETGLIGLCIGSTRKLLIPARLGYGVFGSADGKQVKQQQQLQLEFKVIDFEPRNKSTQYINKLEGIRRAEIIQRQDEILQKKKIQKELQKKDISLQQVEQEIITEQIVILGKSIKQADFLKNLNTSQNEISESETESDDTSDEEKKKIIRQKRIDKKNERKQGNLQDHESQINYKKVQCVLKFEKDYQSKDNKDTTNNSSKQSNVDILWDQALSQCNVHVNKPLPIPTTAKERNQKARPNSNINRKQNAINVNNNQFDLDKYTTIMPDGSRVINMNV</sequence>
<feature type="domain" description="PPIase FKBP-type" evidence="5">
    <location>
        <begin position="52"/>
        <end position="142"/>
    </location>
</feature>
<feature type="compositionally biased region" description="Acidic residues" evidence="3">
    <location>
        <begin position="222"/>
        <end position="233"/>
    </location>
</feature>
<evidence type="ECO:0000256" key="4">
    <source>
        <dbReference type="SAM" id="SignalP"/>
    </source>
</evidence>
<dbReference type="GO" id="GO:0005783">
    <property type="term" value="C:endoplasmic reticulum"/>
    <property type="evidence" value="ECO:0007669"/>
    <property type="project" value="TreeGrafter"/>
</dbReference>
<gene>
    <name evidence="6" type="ORF">EZS28_000272</name>
</gene>
<comment type="caution">
    <text evidence="6">The sequence shown here is derived from an EMBL/GenBank/DDBJ whole genome shotgun (WGS) entry which is preliminary data.</text>
</comment>
<proteinExistence type="predicted"/>
<feature type="compositionally biased region" description="Basic and acidic residues" evidence="3">
    <location>
        <begin position="247"/>
        <end position="260"/>
    </location>
</feature>
<comment type="catalytic activity">
    <reaction evidence="2">
        <text>[protein]-peptidylproline (omega=180) = [protein]-peptidylproline (omega=0)</text>
        <dbReference type="Rhea" id="RHEA:16237"/>
        <dbReference type="Rhea" id="RHEA-COMP:10747"/>
        <dbReference type="Rhea" id="RHEA-COMP:10748"/>
        <dbReference type="ChEBI" id="CHEBI:83833"/>
        <dbReference type="ChEBI" id="CHEBI:83834"/>
        <dbReference type="EC" id="5.2.1.8"/>
    </reaction>
</comment>
<dbReference type="Proteomes" id="UP000324800">
    <property type="component" value="Unassembled WGS sequence"/>
</dbReference>
<dbReference type="InterPro" id="IPR001179">
    <property type="entry name" value="PPIase_FKBP_dom"/>
</dbReference>
<keyword evidence="1" id="KW-0677">Repeat</keyword>
<dbReference type="AlphaFoldDB" id="A0A5J4XAR2"/>
<dbReference type="OrthoDB" id="1902587at2759"/>
<keyword evidence="4" id="KW-0732">Signal</keyword>
<dbReference type="PANTHER" id="PTHR46046">
    <property type="entry name" value="PEPTIDYLPROLYL ISOMERASE"/>
    <property type="match status" value="1"/>
</dbReference>
<dbReference type="Pfam" id="PF00254">
    <property type="entry name" value="FKBP_C"/>
    <property type="match status" value="1"/>
</dbReference>
<reference evidence="6 7" key="1">
    <citation type="submission" date="2019-03" db="EMBL/GenBank/DDBJ databases">
        <title>Single cell metagenomics reveals metabolic interactions within the superorganism composed of flagellate Streblomastix strix and complex community of Bacteroidetes bacteria on its surface.</title>
        <authorList>
            <person name="Treitli S.C."/>
            <person name="Kolisko M."/>
            <person name="Husnik F."/>
            <person name="Keeling P."/>
            <person name="Hampl V."/>
        </authorList>
    </citation>
    <scope>NUCLEOTIDE SEQUENCE [LARGE SCALE GENOMIC DNA]</scope>
    <source>
        <strain evidence="6">ST1C</strain>
    </source>
</reference>